<dbReference type="Pfam" id="PF07219">
    <property type="entry name" value="HemY_N"/>
    <property type="match status" value="1"/>
</dbReference>
<proteinExistence type="predicted"/>
<dbReference type="GO" id="GO:0005886">
    <property type="term" value="C:plasma membrane"/>
    <property type="evidence" value="ECO:0007669"/>
    <property type="project" value="UniProtKB-SubCell"/>
</dbReference>
<feature type="domain" description="HemY N-terminal" evidence="11">
    <location>
        <begin position="26"/>
        <end position="131"/>
    </location>
</feature>
<feature type="transmembrane region" description="Helical" evidence="10">
    <location>
        <begin position="42"/>
        <end position="62"/>
    </location>
</feature>
<keyword evidence="5" id="KW-0997">Cell inner membrane</keyword>
<evidence type="ECO:0000313" key="12">
    <source>
        <dbReference type="EMBL" id="TLU64648.1"/>
    </source>
</evidence>
<dbReference type="InterPro" id="IPR011990">
    <property type="entry name" value="TPR-like_helical_dom_sf"/>
</dbReference>
<keyword evidence="7 10" id="KW-1133">Transmembrane helix</keyword>
<gene>
    <name evidence="12" type="ORF">FE810_11205</name>
</gene>
<dbReference type="GO" id="GO:0006779">
    <property type="term" value="P:porphyrin-containing compound biosynthetic process"/>
    <property type="evidence" value="ECO:0007669"/>
    <property type="project" value="UniProtKB-KW"/>
</dbReference>
<dbReference type="NCBIfam" id="TIGR00540">
    <property type="entry name" value="TPR_hemY_coli"/>
    <property type="match status" value="1"/>
</dbReference>
<keyword evidence="9" id="KW-0627">Porphyrin biosynthesis</keyword>
<name>A0A5R9IRW0_9GAMM</name>
<comment type="pathway">
    <text evidence="3">Porphyrin-containing compound metabolism; protoheme biosynthesis.</text>
</comment>
<dbReference type="Proteomes" id="UP000307790">
    <property type="component" value="Unassembled WGS sequence"/>
</dbReference>
<evidence type="ECO:0000256" key="5">
    <source>
        <dbReference type="ARBA" id="ARBA00022519"/>
    </source>
</evidence>
<evidence type="ECO:0000256" key="6">
    <source>
        <dbReference type="ARBA" id="ARBA00022692"/>
    </source>
</evidence>
<evidence type="ECO:0000259" key="11">
    <source>
        <dbReference type="Pfam" id="PF07219"/>
    </source>
</evidence>
<evidence type="ECO:0000256" key="9">
    <source>
        <dbReference type="ARBA" id="ARBA00023244"/>
    </source>
</evidence>
<dbReference type="RefSeq" id="WP_138320146.1">
    <property type="nucleotide sequence ID" value="NZ_VCBC01000010.1"/>
</dbReference>
<dbReference type="InterPro" id="IPR005254">
    <property type="entry name" value="Heme_biosyn_assoc_TPR_pro"/>
</dbReference>
<keyword evidence="13" id="KW-1185">Reference proteome</keyword>
<keyword evidence="6 10" id="KW-0812">Transmembrane</keyword>
<evidence type="ECO:0000256" key="8">
    <source>
        <dbReference type="ARBA" id="ARBA00023136"/>
    </source>
</evidence>
<evidence type="ECO:0000256" key="3">
    <source>
        <dbReference type="ARBA" id="ARBA00004744"/>
    </source>
</evidence>
<dbReference type="OrthoDB" id="7067577at2"/>
<accession>A0A5R9IRW0</accession>
<sequence>MIRFFITLLLVLAVTAFSYLLIDQKGYILITMGDWIYEATVFGFVTLLILAMLLVYSLYLIIRSVFRTSGKAWHFIAHGGEEKAMRVYEQGLAAYLVEDFPKAEKLLVKSAPKCTMTNTAWLFAASAANKQNMTESAKQYLRHIAENTEGEEQLNYEALLVAGKLNLDDAEFSQARQLIDKNKDRVGHSGRMLSLDIEVCLHEKRYLQAIEYLRDARKDKNIDDGQIALWETQAFAGYFQELIAGQSVHDVEQYFNNLSRKERNRESVMLAYAQVLGEHGLTDKLEDLVLPLFKKQPSQKFIDGLKEISMPHSPKVMAAIQKHLQKEPDDPVWLSAFAYACVASRDWEKARKAFVSLLKVRQLPDDLQAYAKVLQTLGEHEQANRVYQEIMAQA</sequence>
<evidence type="ECO:0000256" key="7">
    <source>
        <dbReference type="ARBA" id="ARBA00022989"/>
    </source>
</evidence>
<keyword evidence="4" id="KW-1003">Cell membrane</keyword>
<dbReference type="SUPFAM" id="SSF48452">
    <property type="entry name" value="TPR-like"/>
    <property type="match status" value="1"/>
</dbReference>
<comment type="subcellular location">
    <subcellularLocation>
        <location evidence="2">Cell inner membrane</location>
        <topology evidence="2">Multi-pass membrane protein</topology>
    </subcellularLocation>
</comment>
<dbReference type="Gene3D" id="1.25.40.10">
    <property type="entry name" value="Tetratricopeptide repeat domain"/>
    <property type="match status" value="1"/>
</dbReference>
<keyword evidence="8 10" id="KW-0472">Membrane</keyword>
<dbReference type="EMBL" id="VCBC01000010">
    <property type="protein sequence ID" value="TLU64648.1"/>
    <property type="molecule type" value="Genomic_DNA"/>
</dbReference>
<dbReference type="GO" id="GO:0042168">
    <property type="term" value="P:heme metabolic process"/>
    <property type="evidence" value="ECO:0007669"/>
    <property type="project" value="InterPro"/>
</dbReference>
<protein>
    <recommendedName>
        <fullName evidence="11">HemY N-terminal domain-containing protein</fullName>
    </recommendedName>
</protein>
<dbReference type="InterPro" id="IPR010817">
    <property type="entry name" value="HemY_N"/>
</dbReference>
<evidence type="ECO:0000256" key="4">
    <source>
        <dbReference type="ARBA" id="ARBA00022475"/>
    </source>
</evidence>
<comment type="function">
    <text evidence="1">Involved in a late step of protoheme IX synthesis.</text>
</comment>
<evidence type="ECO:0000256" key="2">
    <source>
        <dbReference type="ARBA" id="ARBA00004429"/>
    </source>
</evidence>
<comment type="caution">
    <text evidence="12">The sequence shown here is derived from an EMBL/GenBank/DDBJ whole genome shotgun (WGS) entry which is preliminary data.</text>
</comment>
<reference evidence="12 13" key="1">
    <citation type="submission" date="2019-05" db="EMBL/GenBank/DDBJ databases">
        <title>Genome sequences of Thalassotalea litorea 1K03283.</title>
        <authorList>
            <person name="Zhang D."/>
        </authorList>
    </citation>
    <scope>NUCLEOTIDE SEQUENCE [LARGE SCALE GENOMIC DNA]</scope>
    <source>
        <strain evidence="12 13">MCCC 1K03283</strain>
    </source>
</reference>
<evidence type="ECO:0000256" key="10">
    <source>
        <dbReference type="SAM" id="Phobius"/>
    </source>
</evidence>
<evidence type="ECO:0000256" key="1">
    <source>
        <dbReference type="ARBA" id="ARBA00002962"/>
    </source>
</evidence>
<dbReference type="UniPathway" id="UPA00252"/>
<evidence type="ECO:0000313" key="13">
    <source>
        <dbReference type="Proteomes" id="UP000307790"/>
    </source>
</evidence>
<organism evidence="12 13">
    <name type="scientific">Thalassotalea litorea</name>
    <dbReference type="NCBI Taxonomy" id="2020715"/>
    <lineage>
        <taxon>Bacteria</taxon>
        <taxon>Pseudomonadati</taxon>
        <taxon>Pseudomonadota</taxon>
        <taxon>Gammaproteobacteria</taxon>
        <taxon>Alteromonadales</taxon>
        <taxon>Colwelliaceae</taxon>
        <taxon>Thalassotalea</taxon>
    </lineage>
</organism>
<dbReference type="AlphaFoldDB" id="A0A5R9IRW0"/>